<sequence>MNTILSDLLRTAREKKNMTQETVATEVGCSPANVGLMEREGRLSTDGEANTKYLNVLGLKEIDVRMARMRGIRKEKEEARKLEEAARPAKPVKKEKPSRPTDVGKKPRVTVTTFVLPKKSGGEPIQNGLYTVDDLDFLLDLQSKFSKRIPREEIPKLLALR</sequence>
<proteinExistence type="predicted"/>
<dbReference type="Gene3D" id="1.10.260.40">
    <property type="entry name" value="lambda repressor-like DNA-binding domains"/>
    <property type="match status" value="1"/>
</dbReference>
<evidence type="ECO:0000313" key="3">
    <source>
        <dbReference type="EMBL" id="OHA39937.1"/>
    </source>
</evidence>
<feature type="compositionally biased region" description="Basic and acidic residues" evidence="1">
    <location>
        <begin position="77"/>
        <end position="105"/>
    </location>
</feature>
<gene>
    <name evidence="3" type="ORF">A3H68_02470</name>
</gene>
<feature type="region of interest" description="Disordered" evidence="1">
    <location>
        <begin position="77"/>
        <end position="106"/>
    </location>
</feature>
<evidence type="ECO:0000313" key="4">
    <source>
        <dbReference type="Proteomes" id="UP000176429"/>
    </source>
</evidence>
<organism evidence="3 4">
    <name type="scientific">Candidatus Taylorbacteria bacterium RIFCSPLOWO2_02_FULL_46_40</name>
    <dbReference type="NCBI Taxonomy" id="1802329"/>
    <lineage>
        <taxon>Bacteria</taxon>
        <taxon>Candidatus Tayloriibacteriota</taxon>
    </lineage>
</organism>
<dbReference type="CDD" id="cd00093">
    <property type="entry name" value="HTH_XRE"/>
    <property type="match status" value="1"/>
</dbReference>
<reference evidence="3 4" key="1">
    <citation type="journal article" date="2016" name="Nat. Commun.">
        <title>Thousands of microbial genomes shed light on interconnected biogeochemical processes in an aquifer system.</title>
        <authorList>
            <person name="Anantharaman K."/>
            <person name="Brown C.T."/>
            <person name="Hug L.A."/>
            <person name="Sharon I."/>
            <person name="Castelle C.J."/>
            <person name="Probst A.J."/>
            <person name="Thomas B.C."/>
            <person name="Singh A."/>
            <person name="Wilkins M.J."/>
            <person name="Karaoz U."/>
            <person name="Brodie E.L."/>
            <person name="Williams K.H."/>
            <person name="Hubbard S.S."/>
            <person name="Banfield J.F."/>
        </authorList>
    </citation>
    <scope>NUCLEOTIDE SEQUENCE [LARGE SCALE GENOMIC DNA]</scope>
</reference>
<dbReference type="PROSITE" id="PS50943">
    <property type="entry name" value="HTH_CROC1"/>
    <property type="match status" value="1"/>
</dbReference>
<comment type="caution">
    <text evidence="3">The sequence shown here is derived from an EMBL/GenBank/DDBJ whole genome shotgun (WGS) entry which is preliminary data.</text>
</comment>
<dbReference type="GO" id="GO:0003677">
    <property type="term" value="F:DNA binding"/>
    <property type="evidence" value="ECO:0007669"/>
    <property type="project" value="InterPro"/>
</dbReference>
<dbReference type="SMART" id="SM00530">
    <property type="entry name" value="HTH_XRE"/>
    <property type="match status" value="1"/>
</dbReference>
<dbReference type="Proteomes" id="UP000176429">
    <property type="component" value="Unassembled WGS sequence"/>
</dbReference>
<feature type="domain" description="HTH cro/C1-type" evidence="2">
    <location>
        <begin position="9"/>
        <end position="39"/>
    </location>
</feature>
<protein>
    <recommendedName>
        <fullName evidence="2">HTH cro/C1-type domain-containing protein</fullName>
    </recommendedName>
</protein>
<name>A0A1G2NUY3_9BACT</name>
<evidence type="ECO:0000259" key="2">
    <source>
        <dbReference type="PROSITE" id="PS50943"/>
    </source>
</evidence>
<dbReference type="AlphaFoldDB" id="A0A1G2NUY3"/>
<dbReference type="EMBL" id="MHSH01000059">
    <property type="protein sequence ID" value="OHA39937.1"/>
    <property type="molecule type" value="Genomic_DNA"/>
</dbReference>
<evidence type="ECO:0000256" key="1">
    <source>
        <dbReference type="SAM" id="MobiDB-lite"/>
    </source>
</evidence>
<dbReference type="InterPro" id="IPR010982">
    <property type="entry name" value="Lambda_DNA-bd_dom_sf"/>
</dbReference>
<dbReference type="InterPro" id="IPR001387">
    <property type="entry name" value="Cro/C1-type_HTH"/>
</dbReference>
<dbReference type="SUPFAM" id="SSF47413">
    <property type="entry name" value="lambda repressor-like DNA-binding domains"/>
    <property type="match status" value="1"/>
</dbReference>
<accession>A0A1G2NUY3</accession>